<dbReference type="InterPro" id="IPR050706">
    <property type="entry name" value="Cyclic-di-GMP_PDE-like"/>
</dbReference>
<name>A0A0C2VWX2_9BACL</name>
<dbReference type="InterPro" id="IPR035919">
    <property type="entry name" value="EAL_sf"/>
</dbReference>
<proteinExistence type="predicted"/>
<dbReference type="PANTHER" id="PTHR33121:SF71">
    <property type="entry name" value="OXYGEN SENSOR PROTEIN DOSP"/>
    <property type="match status" value="1"/>
</dbReference>
<dbReference type="PROSITE" id="PS50883">
    <property type="entry name" value="EAL"/>
    <property type="match status" value="1"/>
</dbReference>
<keyword evidence="3" id="KW-1185">Reference proteome</keyword>
<evidence type="ECO:0000313" key="3">
    <source>
        <dbReference type="Proteomes" id="UP000031938"/>
    </source>
</evidence>
<sequence length="46" mass="5185">MGIIASTEFIPIVEKTGLIIPTGEWVLRTACQQMKKWHDAGILRCE</sequence>
<evidence type="ECO:0000259" key="1">
    <source>
        <dbReference type="PROSITE" id="PS50883"/>
    </source>
</evidence>
<feature type="domain" description="EAL" evidence="1">
    <location>
        <begin position="1"/>
        <end position="46"/>
    </location>
</feature>
<dbReference type="EMBL" id="JXRP01000012">
    <property type="protein sequence ID" value="KIL48468.1"/>
    <property type="molecule type" value="Genomic_DNA"/>
</dbReference>
<dbReference type="PATRIC" id="fig|889306.3.peg.1560"/>
<dbReference type="PANTHER" id="PTHR33121">
    <property type="entry name" value="CYCLIC DI-GMP PHOSPHODIESTERASE PDEF"/>
    <property type="match status" value="1"/>
</dbReference>
<organism evidence="2 3">
    <name type="scientific">Jeotgalibacillus soli</name>
    <dbReference type="NCBI Taxonomy" id="889306"/>
    <lineage>
        <taxon>Bacteria</taxon>
        <taxon>Bacillati</taxon>
        <taxon>Bacillota</taxon>
        <taxon>Bacilli</taxon>
        <taxon>Bacillales</taxon>
        <taxon>Caryophanaceae</taxon>
        <taxon>Jeotgalibacillus</taxon>
    </lineage>
</organism>
<reference evidence="2 3" key="1">
    <citation type="submission" date="2015-01" db="EMBL/GenBank/DDBJ databases">
        <title>Genome sequencing of Jeotgalibacillus soli.</title>
        <authorList>
            <person name="Goh K.M."/>
            <person name="Chan K.-G."/>
            <person name="Yaakop A.S."/>
            <person name="Ee R."/>
            <person name="Gan H.M."/>
            <person name="Chan C.S."/>
        </authorList>
    </citation>
    <scope>NUCLEOTIDE SEQUENCE [LARGE SCALE GENOMIC DNA]</scope>
    <source>
        <strain evidence="2 3">P9</strain>
    </source>
</reference>
<accession>A0A0C2VWX2</accession>
<comment type="caution">
    <text evidence="2">The sequence shown here is derived from an EMBL/GenBank/DDBJ whole genome shotgun (WGS) entry which is preliminary data.</text>
</comment>
<dbReference type="STRING" id="889306.KP78_15510"/>
<gene>
    <name evidence="2" type="ORF">KP78_15510</name>
</gene>
<protein>
    <submittedName>
        <fullName evidence="2">PAS/PAC sensor-containing diguanylate cyclase/phosphodiesterase</fullName>
    </submittedName>
</protein>
<dbReference type="GO" id="GO:0071111">
    <property type="term" value="F:cyclic-guanylate-specific phosphodiesterase activity"/>
    <property type="evidence" value="ECO:0007669"/>
    <property type="project" value="InterPro"/>
</dbReference>
<dbReference type="AlphaFoldDB" id="A0A0C2VWX2"/>
<dbReference type="InterPro" id="IPR001633">
    <property type="entry name" value="EAL_dom"/>
</dbReference>
<dbReference type="Proteomes" id="UP000031938">
    <property type="component" value="Unassembled WGS sequence"/>
</dbReference>
<dbReference type="SUPFAM" id="SSF141868">
    <property type="entry name" value="EAL domain-like"/>
    <property type="match status" value="1"/>
</dbReference>
<evidence type="ECO:0000313" key="2">
    <source>
        <dbReference type="EMBL" id="KIL48468.1"/>
    </source>
</evidence>
<dbReference type="Gene3D" id="3.20.20.450">
    <property type="entry name" value="EAL domain"/>
    <property type="match status" value="1"/>
</dbReference>